<evidence type="ECO:0000313" key="2">
    <source>
        <dbReference type="EMBL" id="DAD18953.1"/>
    </source>
</evidence>
<evidence type="ECO:0000313" key="3">
    <source>
        <dbReference type="Proteomes" id="UP000607653"/>
    </source>
</evidence>
<dbReference type="GO" id="GO:0016740">
    <property type="term" value="F:transferase activity"/>
    <property type="evidence" value="ECO:0007669"/>
    <property type="project" value="UniProtKB-KW"/>
</dbReference>
<sequence length="100" mass="11451">MNPGLRLRQRIFRFSESTIDKIKSDANNSNLSSGSQSFSTFQSLDLRLPPPSNPFLLRFQVYRVEFGWGKPGTMRSGLNNKFDGMVYHPTMHEVNVRCPV</sequence>
<dbReference type="AlphaFoldDB" id="A0A822XH06"/>
<organism evidence="2 3">
    <name type="scientific">Nelumbo nucifera</name>
    <name type="common">Sacred lotus</name>
    <dbReference type="NCBI Taxonomy" id="4432"/>
    <lineage>
        <taxon>Eukaryota</taxon>
        <taxon>Viridiplantae</taxon>
        <taxon>Streptophyta</taxon>
        <taxon>Embryophyta</taxon>
        <taxon>Tracheophyta</taxon>
        <taxon>Spermatophyta</taxon>
        <taxon>Magnoliopsida</taxon>
        <taxon>Proteales</taxon>
        <taxon>Nelumbonaceae</taxon>
        <taxon>Nelumbo</taxon>
    </lineage>
</organism>
<dbReference type="PANTHER" id="PTHR31896:SF76">
    <property type="entry name" value="BAHD ACYLTRANSFERASE DCR"/>
    <property type="match status" value="1"/>
</dbReference>
<keyword evidence="3" id="KW-1185">Reference proteome</keyword>
<keyword evidence="1" id="KW-0808">Transferase</keyword>
<proteinExistence type="predicted"/>
<dbReference type="Proteomes" id="UP000607653">
    <property type="component" value="Unassembled WGS sequence"/>
</dbReference>
<dbReference type="EMBL" id="DUZY01000001">
    <property type="protein sequence ID" value="DAD18953.1"/>
    <property type="molecule type" value="Genomic_DNA"/>
</dbReference>
<dbReference type="InterPro" id="IPR051283">
    <property type="entry name" value="Sec_Metabolite_Acyltrans"/>
</dbReference>
<gene>
    <name evidence="2" type="ORF">HUJ06_020416</name>
</gene>
<reference evidence="2 3" key="1">
    <citation type="journal article" date="2020" name="Mol. Biol. Evol.">
        <title>Distinct Expression and Methylation Patterns for Genes with Different Fates following a Single Whole-Genome Duplication in Flowering Plants.</title>
        <authorList>
            <person name="Shi T."/>
            <person name="Rahmani R.S."/>
            <person name="Gugger P.F."/>
            <person name="Wang M."/>
            <person name="Li H."/>
            <person name="Zhang Y."/>
            <person name="Li Z."/>
            <person name="Wang Q."/>
            <person name="Van de Peer Y."/>
            <person name="Marchal K."/>
            <person name="Chen J."/>
        </authorList>
    </citation>
    <scope>NUCLEOTIDE SEQUENCE [LARGE SCALE GENOMIC DNA]</scope>
    <source>
        <tissue evidence="2">Leaf</tissue>
    </source>
</reference>
<comment type="caution">
    <text evidence="2">The sequence shown here is derived from an EMBL/GenBank/DDBJ whole genome shotgun (WGS) entry which is preliminary data.</text>
</comment>
<name>A0A822XH06_NELNU</name>
<evidence type="ECO:0000256" key="1">
    <source>
        <dbReference type="ARBA" id="ARBA00022679"/>
    </source>
</evidence>
<protein>
    <submittedName>
        <fullName evidence="2">Uncharacterized protein</fullName>
    </submittedName>
</protein>
<dbReference type="PANTHER" id="PTHR31896">
    <property type="entry name" value="FAMILY REGULATORY PROTEIN, PUTATIVE (AFU_ORTHOLOGUE AFUA_3G14730)-RELATED"/>
    <property type="match status" value="1"/>
</dbReference>
<accession>A0A822XH06</accession>